<reference evidence="3" key="1">
    <citation type="submission" date="2017-04" db="EMBL/GenBank/DDBJ databases">
        <authorList>
            <person name="Varghese N."/>
            <person name="Submissions S."/>
        </authorList>
    </citation>
    <scope>NUCLEOTIDE SEQUENCE [LARGE SCALE GENOMIC DNA]</scope>
    <source>
        <strain evidence="3">DSM 23072</strain>
    </source>
</reference>
<keyword evidence="3" id="KW-1185">Reference proteome</keyword>
<keyword evidence="1" id="KW-0472">Membrane</keyword>
<keyword evidence="1" id="KW-1133">Transmembrane helix</keyword>
<dbReference type="Proteomes" id="UP000192408">
    <property type="component" value="Unassembled WGS sequence"/>
</dbReference>
<dbReference type="RefSeq" id="WP_084257106.1">
    <property type="nucleotide sequence ID" value="NZ_FWWV01000018.1"/>
</dbReference>
<keyword evidence="1" id="KW-0812">Transmembrane</keyword>
<protein>
    <submittedName>
        <fullName evidence="2">Integrating conjugative element protein, PFL_4701 family</fullName>
    </submittedName>
</protein>
<evidence type="ECO:0000313" key="2">
    <source>
        <dbReference type="EMBL" id="SMB85159.1"/>
    </source>
</evidence>
<sequence>MAGENATNSPIQAFSLVSGIDPTNLRLILSAFLIAGLLLAYAWAINSGFKGFALGNKTPLEFLFFILKGAAVVLCVLIFFIY</sequence>
<dbReference type="Pfam" id="PF11660">
    <property type="entry name" value="DUF3262"/>
    <property type="match status" value="1"/>
</dbReference>
<proteinExistence type="predicted"/>
<dbReference type="EMBL" id="FWWV01000018">
    <property type="protein sequence ID" value="SMB85159.1"/>
    <property type="molecule type" value="Genomic_DNA"/>
</dbReference>
<feature type="transmembrane region" description="Helical" evidence="1">
    <location>
        <begin position="27"/>
        <end position="49"/>
    </location>
</feature>
<dbReference type="InterPro" id="IPR021676">
    <property type="entry name" value="DUF3262"/>
</dbReference>
<name>A0A1W1UVZ1_9PAST</name>
<gene>
    <name evidence="2" type="ORF">SAMN05660772_02437</name>
</gene>
<dbReference type="STRING" id="1122938.SAMN05660772_02437"/>
<evidence type="ECO:0000256" key="1">
    <source>
        <dbReference type="SAM" id="Phobius"/>
    </source>
</evidence>
<organism evidence="2 3">
    <name type="scientific">Pasteurella testudinis DSM 23072</name>
    <dbReference type="NCBI Taxonomy" id="1122938"/>
    <lineage>
        <taxon>Bacteria</taxon>
        <taxon>Pseudomonadati</taxon>
        <taxon>Pseudomonadota</taxon>
        <taxon>Gammaproteobacteria</taxon>
        <taxon>Pasteurellales</taxon>
        <taxon>Pasteurellaceae</taxon>
        <taxon>Pasteurella</taxon>
    </lineage>
</organism>
<accession>A0A1W1UVZ1</accession>
<evidence type="ECO:0000313" key="3">
    <source>
        <dbReference type="Proteomes" id="UP000192408"/>
    </source>
</evidence>
<dbReference type="AlphaFoldDB" id="A0A1W1UVZ1"/>
<feature type="transmembrane region" description="Helical" evidence="1">
    <location>
        <begin position="61"/>
        <end position="81"/>
    </location>
</feature>